<name>A0AAW9U0E9_RHIML</name>
<gene>
    <name evidence="1" type="ORF">GHK53_35900</name>
</gene>
<dbReference type="AlphaFoldDB" id="A0AAW9U0E9"/>
<reference evidence="1 2" key="1">
    <citation type="journal article" date="2013" name="Genome Biol.">
        <title>Comparative genomics of the core and accessory genomes of 48 Sinorhizobium strains comprising five genospecies.</title>
        <authorList>
            <person name="Sugawara M."/>
            <person name="Epstein B."/>
            <person name="Badgley B.D."/>
            <person name="Unno T."/>
            <person name="Xu L."/>
            <person name="Reese J."/>
            <person name="Gyaneshwar P."/>
            <person name="Denny R."/>
            <person name="Mudge J."/>
            <person name="Bharti A.K."/>
            <person name="Farmer A.D."/>
            <person name="May G.D."/>
            <person name="Woodward J.E."/>
            <person name="Medigue C."/>
            <person name="Vallenet D."/>
            <person name="Lajus A."/>
            <person name="Rouy Z."/>
            <person name="Martinez-Vaz B."/>
            <person name="Tiffin P."/>
            <person name="Young N.D."/>
            <person name="Sadowsky M.J."/>
        </authorList>
    </citation>
    <scope>NUCLEOTIDE SEQUENCE [LARGE SCALE GENOMIC DNA]</scope>
    <source>
        <strain evidence="1 2">N6B1</strain>
    </source>
</reference>
<comment type="caution">
    <text evidence="1">The sequence shown here is derived from an EMBL/GenBank/DDBJ whole genome shotgun (WGS) entry which is preliminary data.</text>
</comment>
<proteinExistence type="predicted"/>
<evidence type="ECO:0000313" key="2">
    <source>
        <dbReference type="Proteomes" id="UP000429484"/>
    </source>
</evidence>
<protein>
    <submittedName>
        <fullName evidence="1">Uncharacterized protein</fullName>
    </submittedName>
</protein>
<dbReference type="EMBL" id="WISR01000290">
    <property type="protein sequence ID" value="MQW37975.1"/>
    <property type="molecule type" value="Genomic_DNA"/>
</dbReference>
<organism evidence="1 2">
    <name type="scientific">Rhizobium meliloti</name>
    <name type="common">Ensifer meliloti</name>
    <name type="synonym">Sinorhizobium meliloti</name>
    <dbReference type="NCBI Taxonomy" id="382"/>
    <lineage>
        <taxon>Bacteria</taxon>
        <taxon>Pseudomonadati</taxon>
        <taxon>Pseudomonadota</taxon>
        <taxon>Alphaproteobacteria</taxon>
        <taxon>Hyphomicrobiales</taxon>
        <taxon>Rhizobiaceae</taxon>
        <taxon>Sinorhizobium/Ensifer group</taxon>
        <taxon>Sinorhizobium</taxon>
    </lineage>
</organism>
<evidence type="ECO:0000313" key="1">
    <source>
        <dbReference type="EMBL" id="MQW37975.1"/>
    </source>
</evidence>
<accession>A0AAW9U0E9</accession>
<sequence length="75" mass="8636">MVIKLEAIGIGINEILHAKALPSIFSLFVLHIPSACRKIRNSRKQKYAGYSQRRRFHDPALLNPKTHDESLEHFL</sequence>
<dbReference type="Proteomes" id="UP000429484">
    <property type="component" value="Unassembled WGS sequence"/>
</dbReference>